<evidence type="ECO:0000313" key="3">
    <source>
        <dbReference type="Proteomes" id="UP001498469"/>
    </source>
</evidence>
<sequence>MKNEFTDLEKFYKTAQNTKDLKTVESNKELIKKENSEKEIKNAVNKINRFLDAEGTHLQYEKHDVLNQMIITVVDNNTNKVIEEIPSKQILDMVAKMCEMAGILVNKKA</sequence>
<dbReference type="SUPFAM" id="SSF160214">
    <property type="entry name" value="FlaG-like"/>
    <property type="match status" value="1"/>
</dbReference>
<keyword evidence="2" id="KW-0966">Cell projection</keyword>
<proteinExistence type="predicted"/>
<name>A0ABU7UIP5_9CLOT</name>
<dbReference type="PANTHER" id="PTHR37166">
    <property type="entry name" value="PROTEIN FLAG"/>
    <property type="match status" value="1"/>
</dbReference>
<comment type="caution">
    <text evidence="2">The sequence shown here is derived from an EMBL/GenBank/DDBJ whole genome shotgun (WGS) entry which is preliminary data.</text>
</comment>
<protein>
    <submittedName>
        <fullName evidence="2">Flagellar protein FlaG</fullName>
    </submittedName>
</protein>
<accession>A0ABU7UIP5</accession>
<dbReference type="PANTHER" id="PTHR37166:SF1">
    <property type="entry name" value="PROTEIN FLAG"/>
    <property type="match status" value="1"/>
</dbReference>
<dbReference type="Pfam" id="PF03646">
    <property type="entry name" value="FlaG"/>
    <property type="match status" value="1"/>
</dbReference>
<organism evidence="2 3">
    <name type="scientific">Clostridium frigoriphilum</name>
    <dbReference type="NCBI Taxonomy" id="443253"/>
    <lineage>
        <taxon>Bacteria</taxon>
        <taxon>Bacillati</taxon>
        <taxon>Bacillota</taxon>
        <taxon>Clostridia</taxon>
        <taxon>Eubacteriales</taxon>
        <taxon>Clostridiaceae</taxon>
        <taxon>Clostridium</taxon>
    </lineage>
</organism>
<dbReference type="InterPro" id="IPR005186">
    <property type="entry name" value="FlaG"/>
</dbReference>
<feature type="coiled-coil region" evidence="1">
    <location>
        <begin position="21"/>
        <end position="53"/>
    </location>
</feature>
<keyword evidence="3" id="KW-1185">Reference proteome</keyword>
<keyword evidence="2" id="KW-0282">Flagellum</keyword>
<evidence type="ECO:0000256" key="1">
    <source>
        <dbReference type="SAM" id="Coils"/>
    </source>
</evidence>
<gene>
    <name evidence="2" type="ORF">SJI18_02260</name>
</gene>
<keyword evidence="2" id="KW-0969">Cilium</keyword>
<reference evidence="2 3" key="1">
    <citation type="submission" date="2023-11" db="EMBL/GenBank/DDBJ databases">
        <title>Draft genome sequence of a psychrophilic Clostridium strain from permafrost water brine.</title>
        <authorList>
            <person name="Shcherbakova V.A."/>
            <person name="Trubitsyn V.E."/>
            <person name="Zakharyuk A.G."/>
        </authorList>
    </citation>
    <scope>NUCLEOTIDE SEQUENCE [LARGE SCALE GENOMIC DNA]</scope>
    <source>
        <strain evidence="2 3">14F</strain>
    </source>
</reference>
<dbReference type="InterPro" id="IPR035924">
    <property type="entry name" value="FlaG-like_sf"/>
</dbReference>
<keyword evidence="1" id="KW-0175">Coiled coil</keyword>
<dbReference type="Gene3D" id="3.30.160.170">
    <property type="entry name" value="FlaG-like"/>
    <property type="match status" value="1"/>
</dbReference>
<evidence type="ECO:0000313" key="2">
    <source>
        <dbReference type="EMBL" id="MEF2111123.1"/>
    </source>
</evidence>
<dbReference type="Proteomes" id="UP001498469">
    <property type="component" value="Unassembled WGS sequence"/>
</dbReference>
<dbReference type="EMBL" id="JAZHFS010000001">
    <property type="protein sequence ID" value="MEF2111123.1"/>
    <property type="molecule type" value="Genomic_DNA"/>
</dbReference>